<keyword evidence="5" id="KW-1185">Reference proteome</keyword>
<evidence type="ECO:0000256" key="2">
    <source>
        <dbReference type="ARBA" id="ARBA00022737"/>
    </source>
</evidence>
<sequence>MATWARSLQMLSVAPPEGGESNQYVMDVTQQVTIMNFTENQQGSAILEKLHNQRKEGRFCDVRFHVQGSESVAHRNVLAACSPYFDALLKINKSGTEHITIECKDHGVFEVLLDYIYTGSIIVNRNNVEELIRLSNRFMIPKLKGYCCAYLERSMNVTNCFMTKDVAQKTGLSSFAKTAEAFIMANIMDVIQQEELLQFSYKKIIGLRLQ</sequence>
<protein>
    <recommendedName>
        <fullName evidence="3">BTB domain-containing protein</fullName>
    </recommendedName>
</protein>
<keyword evidence="2" id="KW-0677">Repeat</keyword>
<dbReference type="PROSITE" id="PS50097">
    <property type="entry name" value="BTB"/>
    <property type="match status" value="1"/>
</dbReference>
<evidence type="ECO:0000259" key="3">
    <source>
        <dbReference type="PROSITE" id="PS50097"/>
    </source>
</evidence>
<name>A0AAD9MZ85_9ANNE</name>
<dbReference type="PANTHER" id="PTHR24412">
    <property type="entry name" value="KELCH PROTEIN"/>
    <property type="match status" value="1"/>
</dbReference>
<dbReference type="Proteomes" id="UP001208570">
    <property type="component" value="Unassembled WGS sequence"/>
</dbReference>
<reference evidence="4" key="1">
    <citation type="journal article" date="2023" name="Mol. Biol. Evol.">
        <title>Third-Generation Sequencing Reveals the Adaptive Role of the Epigenome in Three Deep-Sea Polychaetes.</title>
        <authorList>
            <person name="Perez M."/>
            <person name="Aroh O."/>
            <person name="Sun Y."/>
            <person name="Lan Y."/>
            <person name="Juniper S.K."/>
            <person name="Young C.R."/>
            <person name="Angers B."/>
            <person name="Qian P.Y."/>
        </authorList>
    </citation>
    <scope>NUCLEOTIDE SEQUENCE</scope>
    <source>
        <strain evidence="4">P08H-3</strain>
    </source>
</reference>
<evidence type="ECO:0000313" key="5">
    <source>
        <dbReference type="Proteomes" id="UP001208570"/>
    </source>
</evidence>
<dbReference type="InterPro" id="IPR000210">
    <property type="entry name" value="BTB/POZ_dom"/>
</dbReference>
<dbReference type="InterPro" id="IPR011333">
    <property type="entry name" value="SKP1/BTB/POZ_sf"/>
</dbReference>
<keyword evidence="1" id="KW-0880">Kelch repeat</keyword>
<dbReference type="SUPFAM" id="SSF54695">
    <property type="entry name" value="POZ domain"/>
    <property type="match status" value="1"/>
</dbReference>
<dbReference type="Gene3D" id="3.30.710.10">
    <property type="entry name" value="Potassium Channel Kv1.1, Chain A"/>
    <property type="match status" value="1"/>
</dbReference>
<feature type="domain" description="BTB" evidence="3">
    <location>
        <begin position="60"/>
        <end position="125"/>
    </location>
</feature>
<proteinExistence type="predicted"/>
<accession>A0AAD9MZ85</accession>
<comment type="caution">
    <text evidence="4">The sequence shown here is derived from an EMBL/GenBank/DDBJ whole genome shotgun (WGS) entry which is preliminary data.</text>
</comment>
<dbReference type="Gene3D" id="1.25.40.420">
    <property type="match status" value="1"/>
</dbReference>
<dbReference type="EMBL" id="JAODUP010000497">
    <property type="protein sequence ID" value="KAK2148449.1"/>
    <property type="molecule type" value="Genomic_DNA"/>
</dbReference>
<dbReference type="AlphaFoldDB" id="A0AAD9MZ85"/>
<dbReference type="CDD" id="cd14733">
    <property type="entry name" value="BACK"/>
    <property type="match status" value="1"/>
</dbReference>
<gene>
    <name evidence="4" type="ORF">LSH36_497g02092</name>
</gene>
<dbReference type="Pfam" id="PF00651">
    <property type="entry name" value="BTB"/>
    <property type="match status" value="1"/>
</dbReference>
<dbReference type="SMART" id="SM00225">
    <property type="entry name" value="BTB"/>
    <property type="match status" value="1"/>
</dbReference>
<organism evidence="4 5">
    <name type="scientific">Paralvinella palmiformis</name>
    <dbReference type="NCBI Taxonomy" id="53620"/>
    <lineage>
        <taxon>Eukaryota</taxon>
        <taxon>Metazoa</taxon>
        <taxon>Spiralia</taxon>
        <taxon>Lophotrochozoa</taxon>
        <taxon>Annelida</taxon>
        <taxon>Polychaeta</taxon>
        <taxon>Sedentaria</taxon>
        <taxon>Canalipalpata</taxon>
        <taxon>Terebellida</taxon>
        <taxon>Terebelliformia</taxon>
        <taxon>Alvinellidae</taxon>
        <taxon>Paralvinella</taxon>
    </lineage>
</organism>
<evidence type="ECO:0000256" key="1">
    <source>
        <dbReference type="ARBA" id="ARBA00022441"/>
    </source>
</evidence>
<evidence type="ECO:0000313" key="4">
    <source>
        <dbReference type="EMBL" id="KAK2148449.1"/>
    </source>
</evidence>
<dbReference type="PANTHER" id="PTHR24412:SF501">
    <property type="entry name" value="BTB DOMAIN-CONTAINING PROTEIN"/>
    <property type="match status" value="1"/>
</dbReference>